<feature type="domain" description="IPT/TIG" evidence="2">
    <location>
        <begin position="178"/>
        <end position="259"/>
    </location>
</feature>
<sequence>MLETTAVETTAIETTAVESTAVASTAVESAVVSQTESTAPGADAADAEWTEAVVPAASAGPEADAARTIDSAPRGSQPRHRAERVRNRRAAAGKPAGKFGGKAAGSAVRRTAALGSAAAFLGLSAFGAIIPSDANADETSAHGDPAELDAASRDAISAATSAAAEYDSIAPAVETAAEPAITSRLSTAAAPFTGGTQVTVKGRSLDEVAAVTVGSTPATIIAADETEITFQVPAVTEASAGAAVDVTMTAADGDPVEVVTTEAPASTVASLISSSVSDDGEAGATAAVAEKPAEPLTFTYTSDPRIDAQVQYVLAYWSNYNSAQYPVFSGVDCANFASQSLIARGWAMDGGWFYDAGTGTMSSSWSSSTALRDYLLGQPARATYLDDSQRGQVKVGDIAQFDWDDSGDRDHTAVVTRVEHTASGSKVWVGGHTKDIDYWDVDEALASGGGSVSYFSIH</sequence>
<dbReference type="Gene3D" id="2.60.40.10">
    <property type="entry name" value="Immunoglobulins"/>
    <property type="match status" value="1"/>
</dbReference>
<gene>
    <name evidence="3" type="ORF">BJ978_000767</name>
</gene>
<dbReference type="Pfam" id="PF01833">
    <property type="entry name" value="TIG"/>
    <property type="match status" value="1"/>
</dbReference>
<dbReference type="InterPro" id="IPR013783">
    <property type="entry name" value="Ig-like_fold"/>
</dbReference>
<keyword evidence="4" id="KW-1185">Reference proteome</keyword>
<evidence type="ECO:0000256" key="1">
    <source>
        <dbReference type="SAM" id="MobiDB-lite"/>
    </source>
</evidence>
<evidence type="ECO:0000259" key="2">
    <source>
        <dbReference type="SMART" id="SM00429"/>
    </source>
</evidence>
<feature type="region of interest" description="Disordered" evidence="1">
    <location>
        <begin position="58"/>
        <end position="102"/>
    </location>
</feature>
<dbReference type="InterPro" id="IPR014756">
    <property type="entry name" value="Ig_E-set"/>
</dbReference>
<dbReference type="CDD" id="cd00603">
    <property type="entry name" value="IPT_PCSR"/>
    <property type="match status" value="1"/>
</dbReference>
<dbReference type="RefSeq" id="WP_197738142.1">
    <property type="nucleotide sequence ID" value="NZ_BAAANU010000006.1"/>
</dbReference>
<dbReference type="GO" id="GO:0005975">
    <property type="term" value="P:carbohydrate metabolic process"/>
    <property type="evidence" value="ECO:0007669"/>
    <property type="project" value="UniProtKB-ARBA"/>
</dbReference>
<dbReference type="PANTHER" id="PTHR40032">
    <property type="entry name" value="EXPORTED PROTEIN-RELATED"/>
    <property type="match status" value="1"/>
</dbReference>
<organism evidence="3 4">
    <name type="scientific">Agromyces terreus</name>
    <dbReference type="NCBI Taxonomy" id="424795"/>
    <lineage>
        <taxon>Bacteria</taxon>
        <taxon>Bacillati</taxon>
        <taxon>Actinomycetota</taxon>
        <taxon>Actinomycetes</taxon>
        <taxon>Micrococcales</taxon>
        <taxon>Microbacteriaceae</taxon>
        <taxon>Agromyces</taxon>
    </lineage>
</organism>
<dbReference type="SUPFAM" id="SSF81296">
    <property type="entry name" value="E set domains"/>
    <property type="match status" value="1"/>
</dbReference>
<comment type="caution">
    <text evidence="3">The sequence shown here is derived from an EMBL/GenBank/DDBJ whole genome shotgun (WGS) entry which is preliminary data.</text>
</comment>
<dbReference type="InterPro" id="IPR024301">
    <property type="entry name" value="Amidase_6"/>
</dbReference>
<protein>
    <recommendedName>
        <fullName evidence="2">IPT/TIG domain-containing protein</fullName>
    </recommendedName>
</protein>
<feature type="compositionally biased region" description="Basic residues" evidence="1">
    <location>
        <begin position="77"/>
        <end position="91"/>
    </location>
</feature>
<evidence type="ECO:0000313" key="3">
    <source>
        <dbReference type="EMBL" id="MCP2370091.1"/>
    </source>
</evidence>
<dbReference type="SUPFAM" id="SSF54001">
    <property type="entry name" value="Cysteine proteinases"/>
    <property type="match status" value="1"/>
</dbReference>
<dbReference type="InterPro" id="IPR002909">
    <property type="entry name" value="IPT_dom"/>
</dbReference>
<dbReference type="Pfam" id="PF12671">
    <property type="entry name" value="Amidase_6"/>
    <property type="match status" value="1"/>
</dbReference>
<name>A0A9X2KB86_9MICO</name>
<dbReference type="PANTHER" id="PTHR40032:SF1">
    <property type="entry name" value="EXPORTED PROTEIN"/>
    <property type="match status" value="1"/>
</dbReference>
<dbReference type="Proteomes" id="UP001139722">
    <property type="component" value="Unassembled WGS sequence"/>
</dbReference>
<accession>A0A9X2KB86</accession>
<dbReference type="EMBL" id="JAMZDY010000001">
    <property type="protein sequence ID" value="MCP2370091.1"/>
    <property type="molecule type" value="Genomic_DNA"/>
</dbReference>
<dbReference type="SMART" id="SM00429">
    <property type="entry name" value="IPT"/>
    <property type="match status" value="1"/>
</dbReference>
<proteinExistence type="predicted"/>
<reference evidence="3" key="1">
    <citation type="submission" date="2022-06" db="EMBL/GenBank/DDBJ databases">
        <title>Sequencing the genomes of 1000 actinobacteria strains.</title>
        <authorList>
            <person name="Klenk H.-P."/>
        </authorList>
    </citation>
    <scope>NUCLEOTIDE SEQUENCE</scope>
    <source>
        <strain evidence="3">DSM 22016</strain>
    </source>
</reference>
<evidence type="ECO:0000313" key="4">
    <source>
        <dbReference type="Proteomes" id="UP001139722"/>
    </source>
</evidence>
<dbReference type="AlphaFoldDB" id="A0A9X2KB86"/>
<dbReference type="InterPro" id="IPR038765">
    <property type="entry name" value="Papain-like_cys_pep_sf"/>
</dbReference>